<organism evidence="2 3">
    <name type="scientific">Vreelandella populi</name>
    <dbReference type="NCBI Taxonomy" id="2498858"/>
    <lineage>
        <taxon>Bacteria</taxon>
        <taxon>Pseudomonadati</taxon>
        <taxon>Pseudomonadota</taxon>
        <taxon>Gammaproteobacteria</taxon>
        <taxon>Oceanospirillales</taxon>
        <taxon>Halomonadaceae</taxon>
        <taxon>Vreelandella</taxon>
    </lineage>
</organism>
<dbReference type="Gene3D" id="2.115.10.20">
    <property type="entry name" value="Glycosyl hydrolase domain, family 43"/>
    <property type="match status" value="1"/>
</dbReference>
<accession>A0A433LFV0</accession>
<dbReference type="Pfam" id="PF13088">
    <property type="entry name" value="BNR_2"/>
    <property type="match status" value="1"/>
</dbReference>
<evidence type="ECO:0000313" key="2">
    <source>
        <dbReference type="EMBL" id="RUR48786.1"/>
    </source>
</evidence>
<name>A0A433LFV0_9GAMM</name>
<keyword evidence="3" id="KW-1185">Reference proteome</keyword>
<dbReference type="SUPFAM" id="SSF50939">
    <property type="entry name" value="Sialidases"/>
    <property type="match status" value="1"/>
</dbReference>
<evidence type="ECO:0000313" key="3">
    <source>
        <dbReference type="Proteomes" id="UP000286912"/>
    </source>
</evidence>
<dbReference type="InterPro" id="IPR036278">
    <property type="entry name" value="Sialidase_sf"/>
</dbReference>
<feature type="domain" description="Sialidase" evidence="1">
    <location>
        <begin position="268"/>
        <end position="549"/>
    </location>
</feature>
<dbReference type="EMBL" id="RZHD01000003">
    <property type="protein sequence ID" value="RUR48786.1"/>
    <property type="molecule type" value="Genomic_DNA"/>
</dbReference>
<dbReference type="Proteomes" id="UP000286912">
    <property type="component" value="Unassembled WGS sequence"/>
</dbReference>
<dbReference type="OrthoDB" id="6174659at2"/>
<dbReference type="PANTHER" id="PTHR43752:SF2">
    <property type="entry name" value="BNR_ASP-BOX REPEAT FAMILY PROTEIN"/>
    <property type="match status" value="1"/>
</dbReference>
<dbReference type="InterPro" id="IPR011040">
    <property type="entry name" value="Sialidase"/>
</dbReference>
<dbReference type="InterPro" id="IPR023296">
    <property type="entry name" value="Glyco_hydro_beta-prop_sf"/>
</dbReference>
<evidence type="ECO:0000259" key="1">
    <source>
        <dbReference type="Pfam" id="PF13088"/>
    </source>
</evidence>
<comment type="caution">
    <text evidence="2">The sequence shown here is derived from an EMBL/GenBank/DDBJ whole genome shotgun (WGS) entry which is preliminary data.</text>
</comment>
<dbReference type="CDD" id="cd15482">
    <property type="entry name" value="Sialidase_non-viral"/>
    <property type="match status" value="1"/>
</dbReference>
<reference evidence="2 3" key="1">
    <citation type="submission" date="2018-12" db="EMBL/GenBank/DDBJ databases">
        <title>three novel Halomonas strain isolated from plants.</title>
        <authorList>
            <person name="Sun C."/>
        </authorList>
    </citation>
    <scope>NUCLEOTIDE SEQUENCE [LARGE SCALE GENOMIC DNA]</scope>
    <source>
        <strain evidence="2 3">RC</strain>
    </source>
</reference>
<dbReference type="PANTHER" id="PTHR43752">
    <property type="entry name" value="BNR/ASP-BOX REPEAT FAMILY PROTEIN"/>
    <property type="match status" value="1"/>
</dbReference>
<protein>
    <submittedName>
        <fullName evidence="2">Exo-alpha-sialidase</fullName>
    </submittedName>
</protein>
<dbReference type="AlphaFoldDB" id="A0A433LFV0"/>
<sequence length="598" mass="66701">MPRNNTGNPLPSASPLDRQDNSLIFDELVNSSSKSEVPDRFGKALKTWHAIQRAFEDLLIAGGRIFDSEADGRAAVGDRAYFYTVSSDPNVSRELWQRVNENESELIARDPSVELIFSAFFSETGFSWDSSSGTSTIEVSQDNPDALLIATFLSELLKIDSRSETVSVPSLYAPDSSFDLTQSSHRTELSGRHKHCTQIGSNLFFEIDPEREQLNTNLEINHIDLYVPDNFPVPDLPEWLPSEMLESYSIQHRQMQGTPTIADSNGVLWCSWRADFREGENGGNFIVLAKSVDSGDSWVETGIIAYPDTDAYQMVDPMLWLDPDGVLWLWWSTLRQPAHTAGANGMWAVTCKNPSAEFNSWTTPFLMSHFGDARHPCRVNEQWWLPMDTWALGRKQLYYPETGGLRIVRIHHNERRVSQVVKVPDDNAGGSGDFYESELQQTQDGRLLLLQRAQGVGITYRYSGDDGQTWTAAAPFSDVIGSPTSTTRSWLGTSSSGRLMLCYNKSAGRRSLTIALSEDSGETWPHEAALTLNSDYSSTYPVISISGDDIFVVFDQLRSPNGRILFCKLKESEIINGTAPAAPFFSVISEITTPEPRS</sequence>
<dbReference type="Gene3D" id="2.120.10.10">
    <property type="match status" value="1"/>
</dbReference>
<proteinExistence type="predicted"/>
<gene>
    <name evidence="2" type="ORF">ELY37_02750</name>
</gene>
<dbReference type="RefSeq" id="WP_126981450.1">
    <property type="nucleotide sequence ID" value="NZ_RZHD01000003.1"/>
</dbReference>